<evidence type="ECO:0000256" key="2">
    <source>
        <dbReference type="ARBA" id="ARBA00023015"/>
    </source>
</evidence>
<organism evidence="6 7">
    <name type="scientific">Caballeronia udeis</name>
    <dbReference type="NCBI Taxonomy" id="1232866"/>
    <lineage>
        <taxon>Bacteria</taxon>
        <taxon>Pseudomonadati</taxon>
        <taxon>Pseudomonadota</taxon>
        <taxon>Betaproteobacteria</taxon>
        <taxon>Burkholderiales</taxon>
        <taxon>Burkholderiaceae</taxon>
        <taxon>Caballeronia</taxon>
    </lineage>
</organism>
<keyword evidence="2" id="KW-0805">Transcription regulation</keyword>
<dbReference type="Proteomes" id="UP001620514">
    <property type="component" value="Unassembled WGS sequence"/>
</dbReference>
<dbReference type="SUPFAM" id="SSF46785">
    <property type="entry name" value="Winged helix' DNA-binding domain"/>
    <property type="match status" value="1"/>
</dbReference>
<sequence>MDRLDAMRLFVRVVERGSFSAVAREAGVGQSAVSKQIAALEAHLGAQLLRRTSRSMTLTDAGQVFYESALRVVDEFDAAESLVGHGQSAPSGLVRVTVAPVFGRLYIVPRLPEFFARYPDISIELTGSGRNINLIEEGVDLAIRNGELTDSSMIGRRIAMAPFATVATPAYLALRGVPLTPADLDDHACLIFAPLHEPLPWEFRDGARTILHHPRANFRTADAEQVRAAVLAGLGLAHSPAWGFAPEIASGAVRVVLADYAPGPLAISAVHPAGRRLPTKVRVFIDFLVEILAGAPALTEPLR</sequence>
<proteinExistence type="inferred from homology"/>
<dbReference type="InterPro" id="IPR005119">
    <property type="entry name" value="LysR_subst-bd"/>
</dbReference>
<comment type="caution">
    <text evidence="6">The sequence shown here is derived from an EMBL/GenBank/DDBJ whole genome shotgun (WGS) entry which is preliminary data.</text>
</comment>
<comment type="similarity">
    <text evidence="1">Belongs to the LysR transcriptional regulatory family.</text>
</comment>
<dbReference type="RefSeq" id="WP_404605646.1">
    <property type="nucleotide sequence ID" value="NZ_JBIYDN010000004.1"/>
</dbReference>
<dbReference type="EMBL" id="JBIYDN010000004">
    <property type="protein sequence ID" value="MFK4441693.1"/>
    <property type="molecule type" value="Genomic_DNA"/>
</dbReference>
<dbReference type="InterPro" id="IPR058163">
    <property type="entry name" value="LysR-type_TF_proteobact-type"/>
</dbReference>
<evidence type="ECO:0000313" key="7">
    <source>
        <dbReference type="Proteomes" id="UP001620514"/>
    </source>
</evidence>
<evidence type="ECO:0000313" key="6">
    <source>
        <dbReference type="EMBL" id="MFK4441693.1"/>
    </source>
</evidence>
<feature type="domain" description="HTH lysR-type" evidence="5">
    <location>
        <begin position="1"/>
        <end position="59"/>
    </location>
</feature>
<dbReference type="Pfam" id="PF00126">
    <property type="entry name" value="HTH_1"/>
    <property type="match status" value="1"/>
</dbReference>
<dbReference type="PROSITE" id="PS50931">
    <property type="entry name" value="HTH_LYSR"/>
    <property type="match status" value="1"/>
</dbReference>
<dbReference type="PANTHER" id="PTHR30537">
    <property type="entry name" value="HTH-TYPE TRANSCRIPTIONAL REGULATOR"/>
    <property type="match status" value="1"/>
</dbReference>
<keyword evidence="4" id="KW-0804">Transcription</keyword>
<dbReference type="PRINTS" id="PR00039">
    <property type="entry name" value="HTHLYSR"/>
</dbReference>
<evidence type="ECO:0000256" key="3">
    <source>
        <dbReference type="ARBA" id="ARBA00023125"/>
    </source>
</evidence>
<evidence type="ECO:0000256" key="1">
    <source>
        <dbReference type="ARBA" id="ARBA00009437"/>
    </source>
</evidence>
<dbReference type="Gene3D" id="1.10.10.10">
    <property type="entry name" value="Winged helix-like DNA-binding domain superfamily/Winged helix DNA-binding domain"/>
    <property type="match status" value="1"/>
</dbReference>
<dbReference type="CDD" id="cd08422">
    <property type="entry name" value="PBP2_CrgA_like"/>
    <property type="match status" value="1"/>
</dbReference>
<evidence type="ECO:0000256" key="4">
    <source>
        <dbReference type="ARBA" id="ARBA00023163"/>
    </source>
</evidence>
<dbReference type="Gene3D" id="3.40.190.290">
    <property type="match status" value="1"/>
</dbReference>
<dbReference type="Pfam" id="PF03466">
    <property type="entry name" value="LysR_substrate"/>
    <property type="match status" value="1"/>
</dbReference>
<reference evidence="6 7" key="1">
    <citation type="submission" date="2024-11" db="EMBL/GenBank/DDBJ databases">
        <title>Using genomics to understand microbial adaptation to soil warming.</title>
        <authorList>
            <person name="Deangelis K.M. PhD."/>
        </authorList>
    </citation>
    <scope>NUCLEOTIDE SEQUENCE [LARGE SCALE GENOMIC DNA]</scope>
    <source>
        <strain evidence="6 7">GAS97</strain>
    </source>
</reference>
<evidence type="ECO:0000259" key="5">
    <source>
        <dbReference type="PROSITE" id="PS50931"/>
    </source>
</evidence>
<dbReference type="PANTHER" id="PTHR30537:SF80">
    <property type="entry name" value="TRANSCRIPTIONAL REGULATOR"/>
    <property type="match status" value="1"/>
</dbReference>
<name>A0ABW8MDG4_9BURK</name>
<keyword evidence="3 6" id="KW-0238">DNA-binding</keyword>
<dbReference type="InterPro" id="IPR000847">
    <property type="entry name" value="LysR_HTH_N"/>
</dbReference>
<dbReference type="InterPro" id="IPR036388">
    <property type="entry name" value="WH-like_DNA-bd_sf"/>
</dbReference>
<protein>
    <submittedName>
        <fullName evidence="6">DNA-binding transcriptional LysR family regulator</fullName>
    </submittedName>
</protein>
<dbReference type="InterPro" id="IPR036390">
    <property type="entry name" value="WH_DNA-bd_sf"/>
</dbReference>
<dbReference type="GO" id="GO:0003677">
    <property type="term" value="F:DNA binding"/>
    <property type="evidence" value="ECO:0007669"/>
    <property type="project" value="UniProtKB-KW"/>
</dbReference>
<dbReference type="SUPFAM" id="SSF53850">
    <property type="entry name" value="Periplasmic binding protein-like II"/>
    <property type="match status" value="1"/>
</dbReference>
<gene>
    <name evidence="6" type="ORF">ABH943_001708</name>
</gene>
<accession>A0ABW8MDG4</accession>
<keyword evidence="7" id="KW-1185">Reference proteome</keyword>